<keyword evidence="4 7" id="KW-0547">Nucleotide-binding</keyword>
<dbReference type="EMBL" id="CAJNOM010000179">
    <property type="protein sequence ID" value="CAF1187378.1"/>
    <property type="molecule type" value="Genomic_DNA"/>
</dbReference>
<evidence type="ECO:0000256" key="1">
    <source>
        <dbReference type="ARBA" id="ARBA00022527"/>
    </source>
</evidence>
<feature type="compositionally biased region" description="Low complexity" evidence="9">
    <location>
        <begin position="453"/>
        <end position="462"/>
    </location>
</feature>
<evidence type="ECO:0000256" key="6">
    <source>
        <dbReference type="ARBA" id="ARBA00022840"/>
    </source>
</evidence>
<evidence type="ECO:0000256" key="3">
    <source>
        <dbReference type="ARBA" id="ARBA00022679"/>
    </source>
</evidence>
<keyword evidence="8" id="KW-0175">Coiled coil</keyword>
<dbReference type="Pfam" id="PF00069">
    <property type="entry name" value="Pkinase"/>
    <property type="match status" value="1"/>
</dbReference>
<keyword evidence="12" id="KW-1185">Reference proteome</keyword>
<gene>
    <name evidence="11" type="ORF">QVE165_LOCUS25042</name>
</gene>
<dbReference type="AlphaFoldDB" id="A0A814VD11"/>
<feature type="domain" description="Protein kinase" evidence="10">
    <location>
        <begin position="44"/>
        <end position="303"/>
    </location>
</feature>
<evidence type="ECO:0000256" key="7">
    <source>
        <dbReference type="PROSITE-ProRule" id="PRU10141"/>
    </source>
</evidence>
<accession>A0A814VD11</accession>
<keyword evidence="6 7" id="KW-0067">ATP-binding</keyword>
<protein>
    <recommendedName>
        <fullName evidence="10">Protein kinase domain-containing protein</fullName>
    </recommendedName>
</protein>
<comment type="caution">
    <text evidence="11">The sequence shown here is derived from an EMBL/GenBank/DDBJ whole genome shotgun (WGS) entry which is preliminary data.</text>
</comment>
<reference evidence="11" key="1">
    <citation type="submission" date="2021-02" db="EMBL/GenBank/DDBJ databases">
        <authorList>
            <person name="Nowell W R."/>
        </authorList>
    </citation>
    <scope>NUCLEOTIDE SEQUENCE</scope>
</reference>
<evidence type="ECO:0000313" key="11">
    <source>
        <dbReference type="EMBL" id="CAF1187378.1"/>
    </source>
</evidence>
<evidence type="ECO:0000256" key="2">
    <source>
        <dbReference type="ARBA" id="ARBA00022553"/>
    </source>
</evidence>
<feature type="binding site" evidence="7">
    <location>
        <position position="73"/>
    </location>
    <ligand>
        <name>ATP</name>
        <dbReference type="ChEBI" id="CHEBI:30616"/>
    </ligand>
</feature>
<dbReference type="PROSITE" id="PS50011">
    <property type="entry name" value="PROTEIN_KINASE_DOM"/>
    <property type="match status" value="1"/>
</dbReference>
<organism evidence="11 12">
    <name type="scientific">Adineta steineri</name>
    <dbReference type="NCBI Taxonomy" id="433720"/>
    <lineage>
        <taxon>Eukaryota</taxon>
        <taxon>Metazoa</taxon>
        <taxon>Spiralia</taxon>
        <taxon>Gnathifera</taxon>
        <taxon>Rotifera</taxon>
        <taxon>Eurotatoria</taxon>
        <taxon>Bdelloidea</taxon>
        <taxon>Adinetida</taxon>
        <taxon>Adinetidae</taxon>
        <taxon>Adineta</taxon>
    </lineage>
</organism>
<evidence type="ECO:0000256" key="5">
    <source>
        <dbReference type="ARBA" id="ARBA00022777"/>
    </source>
</evidence>
<dbReference type="SMART" id="SM00220">
    <property type="entry name" value="S_TKc"/>
    <property type="match status" value="1"/>
</dbReference>
<keyword evidence="1" id="KW-0723">Serine/threonine-protein kinase</keyword>
<name>A0A814VD11_9BILA</name>
<dbReference type="Gene3D" id="1.10.510.10">
    <property type="entry name" value="Transferase(Phosphotransferase) domain 1"/>
    <property type="match status" value="1"/>
</dbReference>
<evidence type="ECO:0000256" key="9">
    <source>
        <dbReference type="SAM" id="MobiDB-lite"/>
    </source>
</evidence>
<dbReference type="InterPro" id="IPR017441">
    <property type="entry name" value="Protein_kinase_ATP_BS"/>
</dbReference>
<feature type="region of interest" description="Disordered" evidence="9">
    <location>
        <begin position="437"/>
        <end position="462"/>
    </location>
</feature>
<dbReference type="InterPro" id="IPR008271">
    <property type="entry name" value="Ser/Thr_kinase_AS"/>
</dbReference>
<dbReference type="SUPFAM" id="SSF56112">
    <property type="entry name" value="Protein kinase-like (PK-like)"/>
    <property type="match status" value="1"/>
</dbReference>
<evidence type="ECO:0000256" key="8">
    <source>
        <dbReference type="SAM" id="Coils"/>
    </source>
</evidence>
<proteinExistence type="predicted"/>
<evidence type="ECO:0000256" key="4">
    <source>
        <dbReference type="ARBA" id="ARBA00022741"/>
    </source>
</evidence>
<evidence type="ECO:0000313" key="12">
    <source>
        <dbReference type="Proteomes" id="UP000663832"/>
    </source>
</evidence>
<dbReference type="Proteomes" id="UP000663832">
    <property type="component" value="Unassembled WGS sequence"/>
</dbReference>
<dbReference type="Gene3D" id="3.30.200.20">
    <property type="entry name" value="Phosphorylase Kinase, domain 1"/>
    <property type="match status" value="1"/>
</dbReference>
<feature type="region of interest" description="Disordered" evidence="9">
    <location>
        <begin position="376"/>
        <end position="410"/>
    </location>
</feature>
<dbReference type="Pfam" id="PF12474">
    <property type="entry name" value="PKK"/>
    <property type="match status" value="2"/>
</dbReference>
<dbReference type="OrthoDB" id="6506126at2759"/>
<dbReference type="PROSITE" id="PS00108">
    <property type="entry name" value="PROTEIN_KINASE_ST"/>
    <property type="match status" value="1"/>
</dbReference>
<dbReference type="InterPro" id="IPR051585">
    <property type="entry name" value="STE20_Ser/Thr_Kinases"/>
</dbReference>
<dbReference type="PROSITE" id="PS00107">
    <property type="entry name" value="PROTEIN_KINASE_ATP"/>
    <property type="match status" value="1"/>
</dbReference>
<dbReference type="InterPro" id="IPR000719">
    <property type="entry name" value="Prot_kinase_dom"/>
</dbReference>
<keyword evidence="5" id="KW-0418">Kinase</keyword>
<dbReference type="InterPro" id="IPR022165">
    <property type="entry name" value="PKK"/>
</dbReference>
<dbReference type="GO" id="GO:0004674">
    <property type="term" value="F:protein serine/threonine kinase activity"/>
    <property type="evidence" value="ECO:0007669"/>
    <property type="project" value="UniProtKB-KW"/>
</dbReference>
<dbReference type="GO" id="GO:0005524">
    <property type="term" value="F:ATP binding"/>
    <property type="evidence" value="ECO:0007669"/>
    <property type="project" value="UniProtKB-UniRule"/>
</dbReference>
<feature type="compositionally biased region" description="Polar residues" evidence="9">
    <location>
        <begin position="376"/>
        <end position="391"/>
    </location>
</feature>
<sequence>MLKRLKNIFNTSISDDTIASKNLKDNLLTKSSRLYKEQTPLNEWKLIKELGDGAFGKVYQAYNEQNKQYAAVKIIDDCTDDELPEHLVEVDILTDCNHKNIIKLYDTYLYETKLYIFLEYCTYGAVDYIMTTLEHGLDEKQIRFIGYQVLEALDYLHTQQFVIHRDIKASNILLTQTGQVKLADFGVSAKNSYANQKRNDYIGTVYWMAPEVFFCEANTDMSYDFRVDIWSFGITLIEMAEMDPPYHEMRAERVGAKIRQATPPTLKNIRQWSTDFFDILTCCLKRDPNERKTCQELKQHPFMLNTQEFHSSILFLLEEYKATPVVEEVEEEIIPPESQPKDTINNETSLSKNPIIEVDLIENNSLVNGNNDIPTTIDNHNNNKQIQSDSTLEQKHRLSNGENMPPDLSAVKEDDHKKIETSNNVTTKPPPVPILTSSNNVPKPPPLPSFVSNTTPTTTTNTTSKIPVVITTQFQSRTLSESKESSPPMSIQRVSPTSSIINEQNKQPTITIERIPSFSERPNEIFPTRKGANIEIGRLEIEDLARRELDNRCELYYQDLLEEIIQSDFEKPSIPEVILSVITDLTADDVDDDDDIEQTCEEEIEFETDNIDSIYYFKQDKPRLNSSPMLNTNNEIDYYYTCVRQAVENGNDHDTIRSINNSDQIIPIISNTDPTSNSLQTRETRRRTIRTTRRFVGPDGKEKETITTKIVEPHDDYQSRLIERKEAHREFRRLYHLEEKRRQQLLVRHEFEIDEQRQEFRRKREELMRKYDGELQAMEQKHNIEIERENILLTNEYNKKIKQLKTDQEKEFKQFREQLREQIKQIKREYDSPTSTYHNSQTLKDRKEHLKRYLTEKEDESYVREKEFLDNQQQIYDNQLKTIENYYAKRIEMFEKQFQIKKQNLLKLNEQELWDIDELELRSRYDLLRKQTKSFYALFRTMLTQQSEKELQQLDEQIRFERNTLEARLVDDKREWPKLWKKMQKTRTKQFRQQLIMNKTSSEEEKKLIKKFETDEYERYRIHEERLKEKHYQLIENLHSKHQATRNELLFVQRQKLEQCIEYETRKLQELQSTFESDWMEFRNTQKTRKLQSISLPYSNGTFLRTQLKPFATTVVRSPVLSSHAPVILRSTGSHRIPSWHTWPNNDLNNDEQFWSISNASDNILF</sequence>
<dbReference type="PANTHER" id="PTHR46538:SF3">
    <property type="entry name" value="PROTEIN KINASE DOMAIN-CONTAINING PROTEIN"/>
    <property type="match status" value="1"/>
</dbReference>
<dbReference type="InterPro" id="IPR011009">
    <property type="entry name" value="Kinase-like_dom_sf"/>
</dbReference>
<dbReference type="PANTHER" id="PTHR46538">
    <property type="entry name" value="PROTEIN KINASE DOMAIN-CONTAINING PROTEIN"/>
    <property type="match status" value="1"/>
</dbReference>
<evidence type="ECO:0000259" key="10">
    <source>
        <dbReference type="PROSITE" id="PS50011"/>
    </source>
</evidence>
<keyword evidence="3" id="KW-0808">Transferase</keyword>
<feature type="coiled-coil region" evidence="8">
    <location>
        <begin position="746"/>
        <end position="860"/>
    </location>
</feature>
<keyword evidence="2" id="KW-0597">Phosphoprotein</keyword>